<dbReference type="InterPro" id="IPR000719">
    <property type="entry name" value="Prot_kinase_dom"/>
</dbReference>
<dbReference type="AlphaFoldDB" id="A0AAD5V641"/>
<dbReference type="Gene3D" id="1.10.510.10">
    <property type="entry name" value="Transferase(Phosphotransferase) domain 1"/>
    <property type="match status" value="1"/>
</dbReference>
<dbReference type="EMBL" id="JANAWD010000228">
    <property type="protein sequence ID" value="KAJ3483454.1"/>
    <property type="molecule type" value="Genomic_DNA"/>
</dbReference>
<organism evidence="2 3">
    <name type="scientific">Meripilus lineatus</name>
    <dbReference type="NCBI Taxonomy" id="2056292"/>
    <lineage>
        <taxon>Eukaryota</taxon>
        <taxon>Fungi</taxon>
        <taxon>Dikarya</taxon>
        <taxon>Basidiomycota</taxon>
        <taxon>Agaricomycotina</taxon>
        <taxon>Agaricomycetes</taxon>
        <taxon>Polyporales</taxon>
        <taxon>Meripilaceae</taxon>
        <taxon>Meripilus</taxon>
    </lineage>
</organism>
<evidence type="ECO:0000313" key="3">
    <source>
        <dbReference type="Proteomes" id="UP001212997"/>
    </source>
</evidence>
<keyword evidence="3" id="KW-1185">Reference proteome</keyword>
<feature type="domain" description="Protein kinase" evidence="1">
    <location>
        <begin position="195"/>
        <end position="443"/>
    </location>
</feature>
<dbReference type="GO" id="GO:0005524">
    <property type="term" value="F:ATP binding"/>
    <property type="evidence" value="ECO:0007669"/>
    <property type="project" value="InterPro"/>
</dbReference>
<accession>A0AAD5V641</accession>
<dbReference type="PROSITE" id="PS50011">
    <property type="entry name" value="PROTEIN_KINASE_DOM"/>
    <property type="match status" value="1"/>
</dbReference>
<dbReference type="InterPro" id="IPR011009">
    <property type="entry name" value="Kinase-like_dom_sf"/>
</dbReference>
<evidence type="ECO:0000313" key="2">
    <source>
        <dbReference type="EMBL" id="KAJ3483454.1"/>
    </source>
</evidence>
<protein>
    <recommendedName>
        <fullName evidence="1">Protein kinase domain-containing protein</fullName>
    </recommendedName>
</protein>
<sequence>MPTPHEDSEYYTGARLFYIELLDVLALISCELYDASPPPVNARQVCKNSYETLKVVDSHRASVITPSSLAMSYEIRKKLLDVSEILCPHGDERVADAVKQGDTQVHSYIEELVRVAEGRQSLQRLSGDEAQAFLDLAQDILQSSPKHGFGDIGQTRFCVVPDDVEVKCNLHRTMTRLAEASGKIPSQLFITDTVLSDRFPFSGGSYSDVYKGSLKGQEVALKGVRIFLRQSEDEREKTWRAMRKEILVWSHMEHPNLLPLYGIDQTSIPTVPCLVSPWLQDGDIMTFLETAMDTARDVLIDQLVMEIISGLSYLHNNNIVHGDLRPPNILIDGEGHVRIADFGLANFADSTWNSVSVQDAGPWSPERFFSADVLGEGQEYMPTTATDIFSLGTVCFEICNKRNPFKAATLSRNDLRLFKDGVLTQLITCTRHLLRVEPPLGAW</sequence>
<reference evidence="2" key="1">
    <citation type="submission" date="2022-07" db="EMBL/GenBank/DDBJ databases">
        <title>Genome Sequence of Physisporinus lineatus.</title>
        <authorList>
            <person name="Buettner E."/>
        </authorList>
    </citation>
    <scope>NUCLEOTIDE SEQUENCE</scope>
    <source>
        <strain evidence="2">VT162</strain>
    </source>
</reference>
<dbReference type="SUPFAM" id="SSF56112">
    <property type="entry name" value="Protein kinase-like (PK-like)"/>
    <property type="match status" value="1"/>
</dbReference>
<dbReference type="Pfam" id="PF00069">
    <property type="entry name" value="Pkinase"/>
    <property type="match status" value="1"/>
</dbReference>
<dbReference type="GO" id="GO:0005737">
    <property type="term" value="C:cytoplasm"/>
    <property type="evidence" value="ECO:0007669"/>
    <property type="project" value="TreeGrafter"/>
</dbReference>
<dbReference type="CDD" id="cd00180">
    <property type="entry name" value="PKc"/>
    <property type="match status" value="1"/>
</dbReference>
<dbReference type="GO" id="GO:0007165">
    <property type="term" value="P:signal transduction"/>
    <property type="evidence" value="ECO:0007669"/>
    <property type="project" value="TreeGrafter"/>
</dbReference>
<proteinExistence type="predicted"/>
<dbReference type="Proteomes" id="UP001212997">
    <property type="component" value="Unassembled WGS sequence"/>
</dbReference>
<evidence type="ECO:0000259" key="1">
    <source>
        <dbReference type="PROSITE" id="PS50011"/>
    </source>
</evidence>
<name>A0AAD5V641_9APHY</name>
<gene>
    <name evidence="2" type="ORF">NLI96_g6296</name>
</gene>
<dbReference type="GO" id="GO:0004672">
    <property type="term" value="F:protein kinase activity"/>
    <property type="evidence" value="ECO:0007669"/>
    <property type="project" value="InterPro"/>
</dbReference>
<dbReference type="PANTHER" id="PTHR23257">
    <property type="entry name" value="SERINE-THREONINE PROTEIN KINASE"/>
    <property type="match status" value="1"/>
</dbReference>
<comment type="caution">
    <text evidence="2">The sequence shown here is derived from an EMBL/GenBank/DDBJ whole genome shotgun (WGS) entry which is preliminary data.</text>
</comment>
<dbReference type="InterPro" id="IPR050167">
    <property type="entry name" value="Ser_Thr_protein_kinase"/>
</dbReference>